<dbReference type="SUPFAM" id="SSF54593">
    <property type="entry name" value="Glyoxalase/Bleomycin resistance protein/Dihydroxybiphenyl dioxygenase"/>
    <property type="match status" value="1"/>
</dbReference>
<name>A0AA38RS95_9PEZI</name>
<dbReference type="PANTHER" id="PTHR35006">
    <property type="entry name" value="GLYOXALASE FAMILY PROTEIN (AFU_ORTHOLOGUE AFUA_5G14830)"/>
    <property type="match status" value="1"/>
</dbReference>
<dbReference type="CDD" id="cd07262">
    <property type="entry name" value="VOC_like"/>
    <property type="match status" value="1"/>
</dbReference>
<dbReference type="Gene3D" id="3.10.180.10">
    <property type="entry name" value="2,3-Dihydroxybiphenyl 1,2-Dioxygenase, domain 1"/>
    <property type="match status" value="1"/>
</dbReference>
<accession>A0AA38RS95</accession>
<gene>
    <name evidence="2" type="ORF">NKR23_g7879</name>
</gene>
<dbReference type="EMBL" id="JANBVO010000026">
    <property type="protein sequence ID" value="KAJ9139391.1"/>
    <property type="molecule type" value="Genomic_DNA"/>
</dbReference>
<keyword evidence="3" id="KW-1185">Reference proteome</keyword>
<reference evidence="2" key="1">
    <citation type="submission" date="2022-07" db="EMBL/GenBank/DDBJ databases">
        <title>Fungi with potential for degradation of polypropylene.</title>
        <authorList>
            <person name="Gostincar C."/>
        </authorList>
    </citation>
    <scope>NUCLEOTIDE SEQUENCE</scope>
    <source>
        <strain evidence="2">EXF-13308</strain>
    </source>
</reference>
<dbReference type="Proteomes" id="UP001174694">
    <property type="component" value="Unassembled WGS sequence"/>
</dbReference>
<dbReference type="InterPro" id="IPR029068">
    <property type="entry name" value="Glyas_Bleomycin-R_OHBP_Dase"/>
</dbReference>
<proteinExistence type="predicted"/>
<feature type="domain" description="Glyoxalase/fosfomycin resistance/dioxygenase" evidence="1">
    <location>
        <begin position="46"/>
        <end position="122"/>
    </location>
</feature>
<evidence type="ECO:0000313" key="3">
    <source>
        <dbReference type="Proteomes" id="UP001174694"/>
    </source>
</evidence>
<sequence>MAIDHSGIRTDPAQHASLVAWYEAALRPLGYVKLLTYGPNGEAVGFSDTGSSTDWWLTCNPEKPNVITHHAFTARGMTTVDAFHVAAVAAGGKDNGPPGIRMYHPSYYAAFVLDPAGNNIEVVCHAPVTDSR</sequence>
<comment type="caution">
    <text evidence="2">The sequence shown here is derived from an EMBL/GenBank/DDBJ whole genome shotgun (WGS) entry which is preliminary data.</text>
</comment>
<dbReference type="AlphaFoldDB" id="A0AA38RS95"/>
<evidence type="ECO:0000313" key="2">
    <source>
        <dbReference type="EMBL" id="KAJ9139391.1"/>
    </source>
</evidence>
<protein>
    <recommendedName>
        <fullName evidence="1">Glyoxalase/fosfomycin resistance/dioxygenase domain-containing protein</fullName>
    </recommendedName>
</protein>
<evidence type="ECO:0000259" key="1">
    <source>
        <dbReference type="Pfam" id="PF00903"/>
    </source>
</evidence>
<dbReference type="InterPro" id="IPR004360">
    <property type="entry name" value="Glyas_Fos-R_dOase_dom"/>
</dbReference>
<organism evidence="2 3">
    <name type="scientific">Pleurostoma richardsiae</name>
    <dbReference type="NCBI Taxonomy" id="41990"/>
    <lineage>
        <taxon>Eukaryota</taxon>
        <taxon>Fungi</taxon>
        <taxon>Dikarya</taxon>
        <taxon>Ascomycota</taxon>
        <taxon>Pezizomycotina</taxon>
        <taxon>Sordariomycetes</taxon>
        <taxon>Sordariomycetidae</taxon>
        <taxon>Calosphaeriales</taxon>
        <taxon>Pleurostomataceae</taxon>
        <taxon>Pleurostoma</taxon>
    </lineage>
</organism>
<dbReference type="Pfam" id="PF00903">
    <property type="entry name" value="Glyoxalase"/>
    <property type="match status" value="1"/>
</dbReference>
<dbReference type="PANTHER" id="PTHR35006:SF2">
    <property type="entry name" value="GLYOXALASE FAMILY PROTEIN (AFU_ORTHOLOGUE AFUA_5G14830)"/>
    <property type="match status" value="1"/>
</dbReference>